<evidence type="ECO:0000313" key="3">
    <source>
        <dbReference type="Proteomes" id="UP001275084"/>
    </source>
</evidence>
<accession>A0AAJ0MAN2</accession>
<keyword evidence="3" id="KW-1185">Reference proteome</keyword>
<protein>
    <submittedName>
        <fullName evidence="2">Uncharacterized protein</fullName>
    </submittedName>
</protein>
<reference evidence="2" key="1">
    <citation type="journal article" date="2023" name="Mol. Phylogenet. Evol.">
        <title>Genome-scale phylogeny and comparative genomics of the fungal order Sordariales.</title>
        <authorList>
            <person name="Hensen N."/>
            <person name="Bonometti L."/>
            <person name="Westerberg I."/>
            <person name="Brannstrom I.O."/>
            <person name="Guillou S."/>
            <person name="Cros-Aarteil S."/>
            <person name="Calhoun S."/>
            <person name="Haridas S."/>
            <person name="Kuo A."/>
            <person name="Mondo S."/>
            <person name="Pangilinan J."/>
            <person name="Riley R."/>
            <person name="LaButti K."/>
            <person name="Andreopoulos B."/>
            <person name="Lipzen A."/>
            <person name="Chen C."/>
            <person name="Yan M."/>
            <person name="Daum C."/>
            <person name="Ng V."/>
            <person name="Clum A."/>
            <person name="Steindorff A."/>
            <person name="Ohm R.A."/>
            <person name="Martin F."/>
            <person name="Silar P."/>
            <person name="Natvig D.O."/>
            <person name="Lalanne C."/>
            <person name="Gautier V."/>
            <person name="Ament-Velasquez S.L."/>
            <person name="Kruys A."/>
            <person name="Hutchinson M.I."/>
            <person name="Powell A.J."/>
            <person name="Barry K."/>
            <person name="Miller A.N."/>
            <person name="Grigoriev I.V."/>
            <person name="Debuchy R."/>
            <person name="Gladieux P."/>
            <person name="Hiltunen Thoren M."/>
            <person name="Johannesson H."/>
        </authorList>
    </citation>
    <scope>NUCLEOTIDE SEQUENCE</scope>
    <source>
        <strain evidence="2">CBS 955.72</strain>
    </source>
</reference>
<dbReference type="EMBL" id="JAUIQD010000006">
    <property type="protein sequence ID" value="KAK3346441.1"/>
    <property type="molecule type" value="Genomic_DNA"/>
</dbReference>
<feature type="compositionally biased region" description="Polar residues" evidence="1">
    <location>
        <begin position="7"/>
        <end position="24"/>
    </location>
</feature>
<feature type="region of interest" description="Disordered" evidence="1">
    <location>
        <begin position="1"/>
        <end position="24"/>
    </location>
</feature>
<dbReference type="Proteomes" id="UP001275084">
    <property type="component" value="Unassembled WGS sequence"/>
</dbReference>
<dbReference type="AlphaFoldDB" id="A0AAJ0MAN2"/>
<evidence type="ECO:0000256" key="1">
    <source>
        <dbReference type="SAM" id="MobiDB-lite"/>
    </source>
</evidence>
<gene>
    <name evidence="2" type="ORF">B0T25DRAFT_278881</name>
</gene>
<sequence length="95" mass="10445">MADFDTLSDTASATSGGISMASVTTSNSTTINPLLFTSRRLPSITDQAANVFLRIDISSRISDMHTIKHKGKTYILEDWIHKRTARSSWIGAHGY</sequence>
<proteinExistence type="predicted"/>
<name>A0AAJ0MAN2_9PEZI</name>
<evidence type="ECO:0000313" key="2">
    <source>
        <dbReference type="EMBL" id="KAK3346441.1"/>
    </source>
</evidence>
<reference evidence="2" key="2">
    <citation type="submission" date="2023-06" db="EMBL/GenBank/DDBJ databases">
        <authorList>
            <consortium name="Lawrence Berkeley National Laboratory"/>
            <person name="Haridas S."/>
            <person name="Hensen N."/>
            <person name="Bonometti L."/>
            <person name="Westerberg I."/>
            <person name="Brannstrom I.O."/>
            <person name="Guillou S."/>
            <person name="Cros-Aarteil S."/>
            <person name="Calhoun S."/>
            <person name="Kuo A."/>
            <person name="Mondo S."/>
            <person name="Pangilinan J."/>
            <person name="Riley R."/>
            <person name="Labutti K."/>
            <person name="Andreopoulos B."/>
            <person name="Lipzen A."/>
            <person name="Chen C."/>
            <person name="Yanf M."/>
            <person name="Daum C."/>
            <person name="Ng V."/>
            <person name="Clum A."/>
            <person name="Steindorff A."/>
            <person name="Ohm R."/>
            <person name="Martin F."/>
            <person name="Silar P."/>
            <person name="Natvig D."/>
            <person name="Lalanne C."/>
            <person name="Gautier V."/>
            <person name="Ament-Velasquez S.L."/>
            <person name="Kruys A."/>
            <person name="Hutchinson M.I."/>
            <person name="Powell A.J."/>
            <person name="Barry K."/>
            <person name="Miller A.N."/>
            <person name="Grigoriev I.V."/>
            <person name="Debuchy R."/>
            <person name="Gladieux P."/>
            <person name="Thoren M.H."/>
            <person name="Johannesson H."/>
        </authorList>
    </citation>
    <scope>NUCLEOTIDE SEQUENCE</scope>
    <source>
        <strain evidence="2">CBS 955.72</strain>
    </source>
</reference>
<comment type="caution">
    <text evidence="2">The sequence shown here is derived from an EMBL/GenBank/DDBJ whole genome shotgun (WGS) entry which is preliminary data.</text>
</comment>
<organism evidence="2 3">
    <name type="scientific">Lasiosphaeria hispida</name>
    <dbReference type="NCBI Taxonomy" id="260671"/>
    <lineage>
        <taxon>Eukaryota</taxon>
        <taxon>Fungi</taxon>
        <taxon>Dikarya</taxon>
        <taxon>Ascomycota</taxon>
        <taxon>Pezizomycotina</taxon>
        <taxon>Sordariomycetes</taxon>
        <taxon>Sordariomycetidae</taxon>
        <taxon>Sordariales</taxon>
        <taxon>Lasiosphaeriaceae</taxon>
        <taxon>Lasiosphaeria</taxon>
    </lineage>
</organism>